<keyword evidence="1" id="KW-0853">WD repeat</keyword>
<dbReference type="GO" id="GO:0034388">
    <property type="term" value="C:Pwp2p-containing subcomplex of 90S preribosome"/>
    <property type="evidence" value="ECO:0007669"/>
    <property type="project" value="TreeGrafter"/>
</dbReference>
<dbReference type="Pfam" id="PF25168">
    <property type="entry name" value="Beta-prop_WDR36-Utp21_2nd"/>
    <property type="match status" value="1"/>
</dbReference>
<protein>
    <submittedName>
        <fullName evidence="3">Putative WD repeat-containing protein 36</fullName>
    </submittedName>
</protein>
<reference evidence="3 4" key="1">
    <citation type="submission" date="2018-04" db="EMBL/GenBank/DDBJ databases">
        <authorList>
            <person name="Zhang X."/>
            <person name="Yuan J."/>
            <person name="Li F."/>
            <person name="Xiang J."/>
        </authorList>
    </citation>
    <scope>NUCLEOTIDE SEQUENCE [LARGE SCALE GENOMIC DNA]</scope>
    <source>
        <tissue evidence="3">Muscle</tissue>
    </source>
</reference>
<reference evidence="3 4" key="2">
    <citation type="submission" date="2019-01" db="EMBL/GenBank/DDBJ databases">
        <title>The decoding of complex shrimp genome reveals the adaptation for benthos swimmer, frequently molting mechanism and breeding impact on genome.</title>
        <authorList>
            <person name="Sun Y."/>
            <person name="Gao Y."/>
            <person name="Yu Y."/>
        </authorList>
    </citation>
    <scope>NUCLEOTIDE SEQUENCE [LARGE SCALE GENOMIC DNA]</scope>
    <source>
        <tissue evidence="3">Muscle</tissue>
    </source>
</reference>
<dbReference type="SUPFAM" id="SSF50978">
    <property type="entry name" value="WD40 repeat-like"/>
    <property type="match status" value="2"/>
</dbReference>
<evidence type="ECO:0000256" key="1">
    <source>
        <dbReference type="PROSITE-ProRule" id="PRU00221"/>
    </source>
</evidence>
<dbReference type="InterPro" id="IPR015943">
    <property type="entry name" value="WD40/YVTN_repeat-like_dom_sf"/>
</dbReference>
<dbReference type="InterPro" id="IPR059157">
    <property type="entry name" value="WDR36-Utp21_N"/>
</dbReference>
<dbReference type="Pfam" id="PF25171">
    <property type="entry name" value="Beta-prop_WDR36-Utp21_1st"/>
    <property type="match status" value="1"/>
</dbReference>
<comment type="caution">
    <text evidence="3">The sequence shown here is derived from an EMBL/GenBank/DDBJ whole genome shotgun (WGS) entry which is preliminary data.</text>
</comment>
<dbReference type="STRING" id="6689.A0A3R7QBI4"/>
<gene>
    <name evidence="3" type="ORF">C7M84_019584</name>
</gene>
<dbReference type="SMART" id="SM00320">
    <property type="entry name" value="WD40"/>
    <property type="match status" value="7"/>
</dbReference>
<dbReference type="PANTHER" id="PTHR22840">
    <property type="entry name" value="WD REPEAT-CONTAINING PROTEIN 36"/>
    <property type="match status" value="1"/>
</dbReference>
<feature type="repeat" description="WD" evidence="1">
    <location>
        <begin position="267"/>
        <end position="298"/>
    </location>
</feature>
<evidence type="ECO:0000259" key="2">
    <source>
        <dbReference type="Pfam" id="PF25171"/>
    </source>
</evidence>
<feature type="domain" description="WDR36/Utp21 N-terminal" evidence="2">
    <location>
        <begin position="36"/>
        <end position="301"/>
    </location>
</feature>
<dbReference type="AlphaFoldDB" id="A0A3R7QBI4"/>
<keyword evidence="4" id="KW-1185">Reference proteome</keyword>
<dbReference type="InterPro" id="IPR001680">
    <property type="entry name" value="WD40_rpt"/>
</dbReference>
<dbReference type="GO" id="GO:0006364">
    <property type="term" value="P:rRNA processing"/>
    <property type="evidence" value="ECO:0007669"/>
    <property type="project" value="TreeGrafter"/>
</dbReference>
<accession>A0A3R7QBI4</accession>
<organism evidence="3 4">
    <name type="scientific">Penaeus vannamei</name>
    <name type="common">Whiteleg shrimp</name>
    <name type="synonym">Litopenaeus vannamei</name>
    <dbReference type="NCBI Taxonomy" id="6689"/>
    <lineage>
        <taxon>Eukaryota</taxon>
        <taxon>Metazoa</taxon>
        <taxon>Ecdysozoa</taxon>
        <taxon>Arthropoda</taxon>
        <taxon>Crustacea</taxon>
        <taxon>Multicrustacea</taxon>
        <taxon>Malacostraca</taxon>
        <taxon>Eumalacostraca</taxon>
        <taxon>Eucarida</taxon>
        <taxon>Decapoda</taxon>
        <taxon>Dendrobranchiata</taxon>
        <taxon>Penaeoidea</taxon>
        <taxon>Penaeidae</taxon>
        <taxon>Penaeus</taxon>
    </lineage>
</organism>
<sequence>MSEGSRIFTPYRALGLVSNGIPLAIRYIERRKENLIVTAVGNSFHTYSGNKLVLLTVSNPHPSPIVALSADAYHIYTSCDKVIYAWRRGTEIKHKYVGHQADVHLMLPFGPLLISVDRLNNLRVWDIKDESLHLDMEFQSKSFEISAIVHPATYLNKILLGSKQGQLQLWNLKTCKLLYTFAGWDSEVVTMEQAPAQDVIGIGLANGRIILHNLKFDETVVEFKQDWGRVTGISFRTDGFPVMITGSEMGHIAQWDLQERKLASQIRNAHDSAVAGIACFPNEPLMVTNSRDNTVKIWIFDMLDRGGRLLKFRDGHSAPPLSIRFHGSFGGKIITAGEDSSMRIFHKINNVLSSSLGQASYNRKASKRSKASSEALKMPPITKFTSETTREKSWDSLAAVHRGTPIVTTWDVIITCLFVHYRKTLRLVLWAYHQQLQMHLTYLLKKVKS</sequence>
<dbReference type="Proteomes" id="UP000283509">
    <property type="component" value="Unassembled WGS sequence"/>
</dbReference>
<dbReference type="PANTHER" id="PTHR22840:SF12">
    <property type="entry name" value="WD REPEAT-CONTAINING PROTEIN 36"/>
    <property type="match status" value="1"/>
</dbReference>
<name>A0A3R7QBI4_PENVA</name>
<dbReference type="InterPro" id="IPR036322">
    <property type="entry name" value="WD40_repeat_dom_sf"/>
</dbReference>
<dbReference type="EMBL" id="QCYY01003623">
    <property type="protein sequence ID" value="ROT62564.1"/>
    <property type="molecule type" value="Genomic_DNA"/>
</dbReference>
<evidence type="ECO:0000313" key="3">
    <source>
        <dbReference type="EMBL" id="ROT62564.1"/>
    </source>
</evidence>
<dbReference type="OrthoDB" id="10250769at2759"/>
<dbReference type="PROSITE" id="PS50082">
    <property type="entry name" value="WD_REPEATS_2"/>
    <property type="match status" value="1"/>
</dbReference>
<dbReference type="Gene3D" id="2.130.10.10">
    <property type="entry name" value="YVTN repeat-like/Quinoprotein amine dehydrogenase"/>
    <property type="match status" value="1"/>
</dbReference>
<dbReference type="FunFam" id="2.130.10.10:FF:000109">
    <property type="entry name" value="WD repeat domain 36"/>
    <property type="match status" value="1"/>
</dbReference>
<dbReference type="PROSITE" id="PS50294">
    <property type="entry name" value="WD_REPEATS_REGION"/>
    <property type="match status" value="1"/>
</dbReference>
<proteinExistence type="predicted"/>
<evidence type="ECO:0000313" key="4">
    <source>
        <dbReference type="Proteomes" id="UP000283509"/>
    </source>
</evidence>
<dbReference type="GO" id="GO:0032040">
    <property type="term" value="C:small-subunit processome"/>
    <property type="evidence" value="ECO:0007669"/>
    <property type="project" value="TreeGrafter"/>
</dbReference>